<organism evidence="1">
    <name type="scientific">Candidatus Kentrum sp. LPFa</name>
    <dbReference type="NCBI Taxonomy" id="2126335"/>
    <lineage>
        <taxon>Bacteria</taxon>
        <taxon>Pseudomonadati</taxon>
        <taxon>Pseudomonadota</taxon>
        <taxon>Gammaproteobacteria</taxon>
        <taxon>Candidatus Kentrum</taxon>
    </lineage>
</organism>
<reference evidence="1" key="1">
    <citation type="submission" date="2019-02" db="EMBL/GenBank/DDBJ databases">
        <authorList>
            <person name="Gruber-Vodicka R. H."/>
            <person name="Seah K. B. B."/>
        </authorList>
    </citation>
    <scope>NUCLEOTIDE SEQUENCE</scope>
    <source>
        <strain evidence="1">BECK_S312</strain>
        <strain evidence="2">BECK_S426</strain>
    </source>
</reference>
<name>A0A450WXJ9_9GAMM</name>
<proteinExistence type="predicted"/>
<sequence>MVDNIRSSDIQVSKKLRFQGIRRVDQHLSPFQSWREALTCSPYVEYRAVDGFHIEVSMFPWEPREFDIPLSFASNRQSMISAGKAKSMFWRTRLVGEAEREINKLARLRLGPMNHNPALAKSR</sequence>
<gene>
    <name evidence="1" type="ORF">BECKLPF1236A_GA0070988_103154</name>
    <name evidence="2" type="ORF">BECKLPF1236C_GA0070990_103084</name>
</gene>
<accession>A0A450WXJ9</accession>
<dbReference type="EMBL" id="CAADFP010000308">
    <property type="protein sequence ID" value="VFK34877.1"/>
    <property type="molecule type" value="Genomic_DNA"/>
</dbReference>
<dbReference type="AlphaFoldDB" id="A0A450WXJ9"/>
<protein>
    <submittedName>
        <fullName evidence="1">Uncharacterized protein</fullName>
    </submittedName>
</protein>
<evidence type="ECO:0000313" key="2">
    <source>
        <dbReference type="EMBL" id="VFK34877.1"/>
    </source>
</evidence>
<dbReference type="EMBL" id="CAADFM010000315">
    <property type="protein sequence ID" value="VFK21764.1"/>
    <property type="molecule type" value="Genomic_DNA"/>
</dbReference>
<evidence type="ECO:0000313" key="1">
    <source>
        <dbReference type="EMBL" id="VFK21764.1"/>
    </source>
</evidence>